<feature type="domain" description="GH10" evidence="10">
    <location>
        <begin position="1"/>
        <end position="267"/>
    </location>
</feature>
<evidence type="ECO:0000256" key="8">
    <source>
        <dbReference type="ARBA" id="ARBA00023295"/>
    </source>
</evidence>
<keyword evidence="6" id="KW-0378">Hydrolase</keyword>
<dbReference type="PROSITE" id="PS51760">
    <property type="entry name" value="GH10_2"/>
    <property type="match status" value="1"/>
</dbReference>
<evidence type="ECO:0000256" key="7">
    <source>
        <dbReference type="ARBA" id="ARBA00023277"/>
    </source>
</evidence>
<evidence type="ECO:0000256" key="5">
    <source>
        <dbReference type="ARBA" id="ARBA00022729"/>
    </source>
</evidence>
<dbReference type="InterPro" id="IPR001000">
    <property type="entry name" value="GH10_dom"/>
</dbReference>
<sequence length="269" mass="30067">MKWDTTEATRGIFNFKDADIIVNHGQQHGQKVRGHTLVWHNQLPSWVANGGFNATELRSIMQNHISTEAGHWKGKIYAWDVVNEPLNEDGTFRSSVFYKTLGKTFISDAFKFAHDADPAAKLYLNDYNVEGINKKSTAMYDLIKELKSQNVPIHGAGLQAHFEVGRVPKDIQQNIQRFAALDLDVAITEVDIRIKMPADAAKLEQQAKDYGDVVKACMAVPRCVGVSISGLTDKFSWIPTTFTGYGAALIYDENYKEKPAYNAVKQALT</sequence>
<comment type="similarity">
    <text evidence="2">Belongs to the glycosyl hydrolase 10 (cellulase F) family.</text>
</comment>
<keyword evidence="5" id="KW-0732">Signal</keyword>
<evidence type="ECO:0000256" key="6">
    <source>
        <dbReference type="ARBA" id="ARBA00022801"/>
    </source>
</evidence>
<dbReference type="SUPFAM" id="SSF51445">
    <property type="entry name" value="(Trans)glycosidases"/>
    <property type="match status" value="1"/>
</dbReference>
<gene>
    <name evidence="11" type="ORF">CSSPJE1EN2_LOCUS25776</name>
</gene>
<evidence type="ECO:0000313" key="11">
    <source>
        <dbReference type="EMBL" id="CAK9855844.1"/>
    </source>
</evidence>
<accession>A0ABP1A145</accession>
<keyword evidence="12" id="KW-1185">Reference proteome</keyword>
<evidence type="ECO:0000256" key="4">
    <source>
        <dbReference type="ARBA" id="ARBA00022651"/>
    </source>
</evidence>
<reference evidence="11" key="1">
    <citation type="submission" date="2024-03" db="EMBL/GenBank/DDBJ databases">
        <authorList>
            <consortium name="ELIXIR-Norway"/>
            <consortium name="Elixir Norway"/>
        </authorList>
    </citation>
    <scope>NUCLEOTIDE SEQUENCE</scope>
</reference>
<dbReference type="InterPro" id="IPR017853">
    <property type="entry name" value="GH"/>
</dbReference>
<dbReference type="Pfam" id="PF00331">
    <property type="entry name" value="Glyco_hydro_10"/>
    <property type="match status" value="1"/>
</dbReference>
<proteinExistence type="inferred from homology"/>
<dbReference type="SMART" id="SM00633">
    <property type="entry name" value="Glyco_10"/>
    <property type="match status" value="1"/>
</dbReference>
<evidence type="ECO:0000256" key="9">
    <source>
        <dbReference type="ARBA" id="ARBA00023326"/>
    </source>
</evidence>
<dbReference type="EMBL" id="CAXHBF010000314">
    <property type="protein sequence ID" value="CAK9855844.1"/>
    <property type="molecule type" value="Genomic_DNA"/>
</dbReference>
<dbReference type="PRINTS" id="PR00134">
    <property type="entry name" value="GLHYDRLASE10"/>
</dbReference>
<keyword evidence="7" id="KW-0119">Carbohydrate metabolism</keyword>
<evidence type="ECO:0000256" key="2">
    <source>
        <dbReference type="ARBA" id="ARBA00007495"/>
    </source>
</evidence>
<dbReference type="EC" id="3.2.1.8" evidence="3"/>
<dbReference type="Gene3D" id="3.20.20.80">
    <property type="entry name" value="Glycosidases"/>
    <property type="match status" value="1"/>
</dbReference>
<evidence type="ECO:0000259" key="10">
    <source>
        <dbReference type="PROSITE" id="PS51760"/>
    </source>
</evidence>
<keyword evidence="8" id="KW-0326">Glycosidase</keyword>
<comment type="catalytic activity">
    <reaction evidence="1">
        <text>Endohydrolysis of (1-&gt;4)-beta-D-xylosidic linkages in xylans.</text>
        <dbReference type="EC" id="3.2.1.8"/>
    </reaction>
</comment>
<evidence type="ECO:0000256" key="3">
    <source>
        <dbReference type="ARBA" id="ARBA00012590"/>
    </source>
</evidence>
<protein>
    <recommendedName>
        <fullName evidence="3">endo-1,4-beta-xylanase</fullName>
        <ecNumber evidence="3">3.2.1.8</ecNumber>
    </recommendedName>
</protein>
<comment type="caution">
    <text evidence="11">The sequence shown here is derived from an EMBL/GenBank/DDBJ whole genome shotgun (WGS) entry which is preliminary data.</text>
</comment>
<dbReference type="InterPro" id="IPR044846">
    <property type="entry name" value="GH10"/>
</dbReference>
<name>A0ABP1A145_9BRYO</name>
<dbReference type="Proteomes" id="UP001497522">
    <property type="component" value="Unassembled WGS sequence"/>
</dbReference>
<dbReference type="PANTHER" id="PTHR31490:SF88">
    <property type="entry name" value="BETA-XYLANASE"/>
    <property type="match status" value="1"/>
</dbReference>
<evidence type="ECO:0000256" key="1">
    <source>
        <dbReference type="ARBA" id="ARBA00000681"/>
    </source>
</evidence>
<keyword evidence="4" id="KW-0858">Xylan degradation</keyword>
<dbReference type="PANTHER" id="PTHR31490">
    <property type="entry name" value="GLYCOSYL HYDROLASE"/>
    <property type="match status" value="1"/>
</dbReference>
<organism evidence="11 12">
    <name type="scientific">Sphagnum jensenii</name>
    <dbReference type="NCBI Taxonomy" id="128206"/>
    <lineage>
        <taxon>Eukaryota</taxon>
        <taxon>Viridiplantae</taxon>
        <taxon>Streptophyta</taxon>
        <taxon>Embryophyta</taxon>
        <taxon>Bryophyta</taxon>
        <taxon>Sphagnophytina</taxon>
        <taxon>Sphagnopsida</taxon>
        <taxon>Sphagnales</taxon>
        <taxon>Sphagnaceae</taxon>
        <taxon>Sphagnum</taxon>
    </lineage>
</organism>
<keyword evidence="9" id="KW-0624">Polysaccharide degradation</keyword>
<evidence type="ECO:0000313" key="12">
    <source>
        <dbReference type="Proteomes" id="UP001497522"/>
    </source>
</evidence>